<evidence type="ECO:0000259" key="6">
    <source>
        <dbReference type="PROSITE" id="PS51007"/>
    </source>
</evidence>
<evidence type="ECO:0000256" key="4">
    <source>
        <dbReference type="PROSITE-ProRule" id="PRU00433"/>
    </source>
</evidence>
<evidence type="ECO:0000313" key="7">
    <source>
        <dbReference type="EMBL" id="NKE71482.1"/>
    </source>
</evidence>
<dbReference type="InterPro" id="IPR036909">
    <property type="entry name" value="Cyt_c-like_dom_sf"/>
</dbReference>
<feature type="chain" id="PRO_5030795652" evidence="5">
    <location>
        <begin position="24"/>
        <end position="146"/>
    </location>
</feature>
<feature type="signal peptide" evidence="5">
    <location>
        <begin position="1"/>
        <end position="23"/>
    </location>
</feature>
<dbReference type="InterPro" id="IPR009056">
    <property type="entry name" value="Cyt_c-like_dom"/>
</dbReference>
<proteinExistence type="predicted"/>
<dbReference type="PROSITE" id="PS51007">
    <property type="entry name" value="CYTC"/>
    <property type="match status" value="1"/>
</dbReference>
<reference evidence="7 8" key="1">
    <citation type="journal article" date="2020" name="Nature">
        <title>Bacterial chemolithoautotrophy via manganese oxidation.</title>
        <authorList>
            <person name="Yu H."/>
            <person name="Leadbetter J.R."/>
        </authorList>
    </citation>
    <scope>NUCLEOTIDE SEQUENCE [LARGE SCALE GENOMIC DNA]</scope>
    <source>
        <strain evidence="7 8">Mn-1</strain>
    </source>
</reference>
<comment type="caution">
    <text evidence="7">The sequence shown here is derived from an EMBL/GenBank/DDBJ whole genome shotgun (WGS) entry which is preliminary data.</text>
</comment>
<dbReference type="GO" id="GO:0020037">
    <property type="term" value="F:heme binding"/>
    <property type="evidence" value="ECO:0007669"/>
    <property type="project" value="InterPro"/>
</dbReference>
<evidence type="ECO:0000313" key="8">
    <source>
        <dbReference type="Proteomes" id="UP000534783"/>
    </source>
</evidence>
<dbReference type="EMBL" id="VTOW01000002">
    <property type="protein sequence ID" value="NKE71482.1"/>
    <property type="molecule type" value="Genomic_DNA"/>
</dbReference>
<feature type="domain" description="Cytochrome c" evidence="6">
    <location>
        <begin position="53"/>
        <end position="143"/>
    </location>
</feature>
<dbReference type="GO" id="GO:0009055">
    <property type="term" value="F:electron transfer activity"/>
    <property type="evidence" value="ECO:0007669"/>
    <property type="project" value="InterPro"/>
</dbReference>
<evidence type="ECO:0000256" key="1">
    <source>
        <dbReference type="ARBA" id="ARBA00022617"/>
    </source>
</evidence>
<evidence type="ECO:0000256" key="5">
    <source>
        <dbReference type="SAM" id="SignalP"/>
    </source>
</evidence>
<keyword evidence="5" id="KW-0732">Signal</keyword>
<name>A0A7X6DQM4_9BACT</name>
<dbReference type="GO" id="GO:0046872">
    <property type="term" value="F:metal ion binding"/>
    <property type="evidence" value="ECO:0007669"/>
    <property type="project" value="UniProtKB-KW"/>
</dbReference>
<dbReference type="SUPFAM" id="SSF46626">
    <property type="entry name" value="Cytochrome c"/>
    <property type="match status" value="1"/>
</dbReference>
<organism evidence="7 8">
    <name type="scientific">Candidatus Manganitrophus noduliformans</name>
    <dbReference type="NCBI Taxonomy" id="2606439"/>
    <lineage>
        <taxon>Bacteria</taxon>
        <taxon>Pseudomonadati</taxon>
        <taxon>Nitrospirota</taxon>
        <taxon>Nitrospiria</taxon>
        <taxon>Candidatus Troglogloeales</taxon>
        <taxon>Candidatus Manganitrophaceae</taxon>
        <taxon>Candidatus Manganitrophus</taxon>
    </lineage>
</organism>
<keyword evidence="2 4" id="KW-0479">Metal-binding</keyword>
<gene>
    <name evidence="7" type="ORF">MNODULE_12100</name>
</gene>
<evidence type="ECO:0000256" key="3">
    <source>
        <dbReference type="ARBA" id="ARBA00023004"/>
    </source>
</evidence>
<evidence type="ECO:0000256" key="2">
    <source>
        <dbReference type="ARBA" id="ARBA00022723"/>
    </source>
</evidence>
<keyword evidence="3 4" id="KW-0408">Iron</keyword>
<keyword evidence="8" id="KW-1185">Reference proteome</keyword>
<dbReference type="Gene3D" id="1.10.760.10">
    <property type="entry name" value="Cytochrome c-like domain"/>
    <property type="match status" value="1"/>
</dbReference>
<dbReference type="Proteomes" id="UP000534783">
    <property type="component" value="Unassembled WGS sequence"/>
</dbReference>
<dbReference type="Pfam" id="PF00034">
    <property type="entry name" value="Cytochrom_C"/>
    <property type="match status" value="1"/>
</dbReference>
<protein>
    <submittedName>
        <fullName evidence="7">Cytochrome c</fullName>
    </submittedName>
</protein>
<sequence>MKFGRIGLAMLVATAFSVNIGSAAEKDPLAPRVPADQMAAAKAWKNPMKATPDNIAKGKEIFNGKGTCFTCHGNEGRGDGPAGAALDPTPRNFHNPKLKGKTDGEFAWVIKNGSPGTGMISYVPGVISEEEMALVILFERSLHDQP</sequence>
<accession>A0A7X6DQM4</accession>
<keyword evidence="1 4" id="KW-0349">Heme</keyword>
<dbReference type="AlphaFoldDB" id="A0A7X6DQM4"/>